<dbReference type="Proteomes" id="UP000183508">
    <property type="component" value="Unassembled WGS sequence"/>
</dbReference>
<organism evidence="1 2">
    <name type="scientific">Alicyclobacillus macrosporangiidus</name>
    <dbReference type="NCBI Taxonomy" id="392015"/>
    <lineage>
        <taxon>Bacteria</taxon>
        <taxon>Bacillati</taxon>
        <taxon>Bacillota</taxon>
        <taxon>Bacilli</taxon>
        <taxon>Bacillales</taxon>
        <taxon>Alicyclobacillaceae</taxon>
        <taxon>Alicyclobacillus</taxon>
    </lineage>
</organism>
<protein>
    <recommendedName>
        <fullName evidence="3">TrkA-N domain-containing protein</fullName>
    </recommendedName>
</protein>
<keyword evidence="2" id="KW-1185">Reference proteome</keyword>
<reference evidence="2" key="1">
    <citation type="submission" date="2016-10" db="EMBL/GenBank/DDBJ databases">
        <authorList>
            <person name="Varghese N."/>
        </authorList>
    </citation>
    <scope>NUCLEOTIDE SEQUENCE [LARGE SCALE GENOMIC DNA]</scope>
    <source>
        <strain evidence="2">DSM 17980</strain>
    </source>
</reference>
<accession>A0A1I7K265</accession>
<dbReference type="AlphaFoldDB" id="A0A1I7K265"/>
<dbReference type="EMBL" id="FPBV01000013">
    <property type="protein sequence ID" value="SFU91568.1"/>
    <property type="molecule type" value="Genomic_DNA"/>
</dbReference>
<name>A0A1I7K265_9BACL</name>
<evidence type="ECO:0008006" key="3">
    <source>
        <dbReference type="Google" id="ProtNLM"/>
    </source>
</evidence>
<evidence type="ECO:0000313" key="1">
    <source>
        <dbReference type="EMBL" id="SFU91568.1"/>
    </source>
</evidence>
<gene>
    <name evidence="1" type="ORF">SAMN05421543_11345</name>
</gene>
<proteinExistence type="predicted"/>
<sequence length="126" mass="14256">MYVARSKQRGLEVRVLDCFDEYRLRLVRWFGEDVLKVQGHRADVRRAVADEGFDAALVHDPGDLVRTALIVQALHDAGVPNVLVVTHDAQRRAIYSRCGAHRVLLAFHPEQAWQVVSRELPSFVSA</sequence>
<dbReference type="STRING" id="392015.SAMN05421543_11345"/>
<evidence type="ECO:0000313" key="2">
    <source>
        <dbReference type="Proteomes" id="UP000183508"/>
    </source>
</evidence>